<comment type="catalytic activity">
    <reaction evidence="5 6">
        <text>dTDP-beta-L-rhamnose + NADP(+) = dTDP-4-dehydro-beta-L-rhamnose + NADPH + H(+)</text>
        <dbReference type="Rhea" id="RHEA:21796"/>
        <dbReference type="ChEBI" id="CHEBI:15378"/>
        <dbReference type="ChEBI" id="CHEBI:57510"/>
        <dbReference type="ChEBI" id="CHEBI:57783"/>
        <dbReference type="ChEBI" id="CHEBI:58349"/>
        <dbReference type="ChEBI" id="CHEBI:62830"/>
        <dbReference type="EC" id="1.1.1.133"/>
    </reaction>
</comment>
<evidence type="ECO:0000259" key="7">
    <source>
        <dbReference type="Pfam" id="PF04321"/>
    </source>
</evidence>
<keyword evidence="6" id="KW-0521">NADP</keyword>
<comment type="function">
    <text evidence="6">Catalyzes the reduction of dTDP-6-deoxy-L-lyxo-4-hexulose to yield dTDP-L-rhamnose.</text>
</comment>
<evidence type="ECO:0000256" key="1">
    <source>
        <dbReference type="ARBA" id="ARBA00004781"/>
    </source>
</evidence>
<dbReference type="GO" id="GO:0019305">
    <property type="term" value="P:dTDP-rhamnose biosynthetic process"/>
    <property type="evidence" value="ECO:0007669"/>
    <property type="project" value="UniProtKB-UniPathway"/>
</dbReference>
<dbReference type="Gene3D" id="3.40.50.720">
    <property type="entry name" value="NAD(P)-binding Rossmann-like Domain"/>
    <property type="match status" value="1"/>
</dbReference>
<gene>
    <name evidence="8" type="ORF">JCM19241_5039</name>
</gene>
<dbReference type="GO" id="GO:0009243">
    <property type="term" value="P:O antigen biosynthetic process"/>
    <property type="evidence" value="ECO:0007669"/>
    <property type="project" value="UniProtKB-UniPathway"/>
</dbReference>
<dbReference type="SUPFAM" id="SSF51735">
    <property type="entry name" value="NAD(P)-binding Rossmann-fold domains"/>
    <property type="match status" value="1"/>
</dbReference>
<dbReference type="UniPathway" id="UPA00281"/>
<evidence type="ECO:0000256" key="3">
    <source>
        <dbReference type="ARBA" id="ARBA00012929"/>
    </source>
</evidence>
<keyword evidence="6 8" id="KW-0560">Oxidoreductase</keyword>
<proteinExistence type="inferred from homology"/>
<organism evidence="8 9">
    <name type="scientific">Vibrio ishigakensis</name>
    <dbReference type="NCBI Taxonomy" id="1481914"/>
    <lineage>
        <taxon>Bacteria</taxon>
        <taxon>Pseudomonadati</taxon>
        <taxon>Pseudomonadota</taxon>
        <taxon>Gammaproteobacteria</taxon>
        <taxon>Vibrionales</taxon>
        <taxon>Vibrionaceae</taxon>
        <taxon>Vibrio</taxon>
    </lineage>
</organism>
<dbReference type="GO" id="GO:0005829">
    <property type="term" value="C:cytosol"/>
    <property type="evidence" value="ECO:0007669"/>
    <property type="project" value="TreeGrafter"/>
</dbReference>
<dbReference type="InterPro" id="IPR029903">
    <property type="entry name" value="RmlD-like-bd"/>
</dbReference>
<comment type="pathway">
    <text evidence="1 6">Carbohydrate biosynthesis; dTDP-L-rhamnose biosynthesis.</text>
</comment>
<dbReference type="EC" id="1.1.1.133" evidence="3 6"/>
<evidence type="ECO:0000313" key="8">
    <source>
        <dbReference type="EMBL" id="GAM73843.1"/>
    </source>
</evidence>
<evidence type="ECO:0000256" key="6">
    <source>
        <dbReference type="RuleBase" id="RU364082"/>
    </source>
</evidence>
<sequence length="293" mass="32148">MRVLVTGCNGQVGHCLVNELKDNNTVELLAVDRAELDITDRDIVFQTITEFKPHFVINAAAHTAVDKAEEEFDLSYAINRDGPLYLAEAAKLVEATILHISTDYVFPGNKRGEYVEDDETGPLGVYGESKLAGEIALANANDKHIILRTAWVFAEHGNNFVRTMLKLGNDRDALNIVGDQFGGPTYAGDIASALIEIANQLDKNADSSKYGVYHFSGLPHVSWFEFAQSIFTKAEKASLLTAPALSSITTDMYPTPASRPENSKMSCDKINQVFGIEPSDWQQALKNIEAYTG</sequence>
<comment type="caution">
    <text evidence="8">The sequence shown here is derived from an EMBL/GenBank/DDBJ whole genome shotgun (WGS) entry which is preliminary data.</text>
</comment>
<dbReference type="EMBL" id="BBSC01000002">
    <property type="protein sequence ID" value="GAM73843.1"/>
    <property type="molecule type" value="Genomic_DNA"/>
</dbReference>
<reference evidence="8 9" key="2">
    <citation type="submission" date="2015-01" db="EMBL/GenBank/DDBJ databases">
        <authorList>
            <consortium name="NBRP consortium"/>
            <person name="Sawabe T."/>
            <person name="Meirelles P."/>
            <person name="Feng G."/>
            <person name="Sayaka M."/>
            <person name="Hattori M."/>
            <person name="Ohkuma M."/>
        </authorList>
    </citation>
    <scope>NUCLEOTIDE SEQUENCE [LARGE SCALE GENOMIC DNA]</scope>
    <source>
        <strain evidence="9">JCM 19241</strain>
    </source>
</reference>
<evidence type="ECO:0000313" key="9">
    <source>
        <dbReference type="Proteomes" id="UP000031666"/>
    </source>
</evidence>
<dbReference type="NCBIfam" id="TIGR01214">
    <property type="entry name" value="rmlD"/>
    <property type="match status" value="1"/>
</dbReference>
<dbReference type="AlphaFoldDB" id="A0A0B8QFB5"/>
<comment type="similarity">
    <text evidence="2 6">Belongs to the dTDP-4-dehydrorhamnose reductase family.</text>
</comment>
<evidence type="ECO:0000256" key="5">
    <source>
        <dbReference type="ARBA" id="ARBA00048200"/>
    </source>
</evidence>
<dbReference type="UniPathway" id="UPA00124"/>
<comment type="cofactor">
    <cofactor evidence="6">
        <name>Mg(2+)</name>
        <dbReference type="ChEBI" id="CHEBI:18420"/>
    </cofactor>
    <text evidence="6">Binds 1 Mg(2+) ion per monomer.</text>
</comment>
<dbReference type="STRING" id="1481914.JCM19241_5039"/>
<dbReference type="InterPro" id="IPR036291">
    <property type="entry name" value="NAD(P)-bd_dom_sf"/>
</dbReference>
<dbReference type="Proteomes" id="UP000031666">
    <property type="component" value="Unassembled WGS sequence"/>
</dbReference>
<name>A0A0B8QFB5_9VIBR</name>
<dbReference type="PANTHER" id="PTHR10491:SF4">
    <property type="entry name" value="METHIONINE ADENOSYLTRANSFERASE 2 SUBUNIT BETA"/>
    <property type="match status" value="1"/>
</dbReference>
<dbReference type="PANTHER" id="PTHR10491">
    <property type="entry name" value="DTDP-4-DEHYDRORHAMNOSE REDUCTASE"/>
    <property type="match status" value="1"/>
</dbReference>
<evidence type="ECO:0000256" key="4">
    <source>
        <dbReference type="ARBA" id="ARBA00017099"/>
    </source>
</evidence>
<evidence type="ECO:0000256" key="2">
    <source>
        <dbReference type="ARBA" id="ARBA00010944"/>
    </source>
</evidence>
<dbReference type="GO" id="GO:0008831">
    <property type="term" value="F:dTDP-4-dehydrorhamnose reductase activity"/>
    <property type="evidence" value="ECO:0007669"/>
    <property type="project" value="UniProtKB-EC"/>
</dbReference>
<dbReference type="InterPro" id="IPR005913">
    <property type="entry name" value="dTDP_dehydrorham_reduct"/>
</dbReference>
<dbReference type="FunFam" id="3.40.50.720:FF:000159">
    <property type="entry name" value="dTDP-4-dehydrorhamnose reductase"/>
    <property type="match status" value="1"/>
</dbReference>
<reference evidence="8 9" key="1">
    <citation type="submission" date="2015-01" db="EMBL/GenBank/DDBJ databases">
        <title>Vibrio sp. C94 JCM 19241 whole genome shotgun sequence.</title>
        <authorList>
            <person name="Sawabe T."/>
            <person name="Meirelles P."/>
            <person name="Feng G."/>
            <person name="Sayaka M."/>
            <person name="Hattori M."/>
            <person name="Ohkuma M."/>
        </authorList>
    </citation>
    <scope>NUCLEOTIDE SEQUENCE [LARGE SCALE GENOMIC DNA]</scope>
    <source>
        <strain evidence="9">JCM 19241</strain>
    </source>
</reference>
<dbReference type="Gene3D" id="3.90.25.10">
    <property type="entry name" value="UDP-galactose 4-epimerase, domain 1"/>
    <property type="match status" value="1"/>
</dbReference>
<feature type="domain" description="RmlD-like substrate binding" evidence="7">
    <location>
        <begin position="1"/>
        <end position="288"/>
    </location>
</feature>
<dbReference type="Pfam" id="PF04321">
    <property type="entry name" value="RmlD_sub_bind"/>
    <property type="match status" value="1"/>
</dbReference>
<dbReference type="CDD" id="cd05254">
    <property type="entry name" value="dTDP_HR_like_SDR_e"/>
    <property type="match status" value="1"/>
</dbReference>
<accession>A0A0B8QFB5</accession>
<protein>
    <recommendedName>
        <fullName evidence="4 6">dTDP-4-dehydrorhamnose reductase</fullName>
        <ecNumber evidence="3 6">1.1.1.133</ecNumber>
    </recommendedName>
</protein>